<dbReference type="InterPro" id="IPR051449">
    <property type="entry name" value="ABC-2_transporter_component"/>
</dbReference>
<feature type="transmembrane region" description="Helical" evidence="6">
    <location>
        <begin position="321"/>
        <end position="341"/>
    </location>
</feature>
<reference evidence="8" key="1">
    <citation type="submission" date="2020-10" db="EMBL/GenBank/DDBJ databases">
        <title>Sequencing the genomes of 1000 actinobacteria strains.</title>
        <authorList>
            <person name="Klenk H.-P."/>
        </authorList>
    </citation>
    <scope>NUCLEOTIDE SEQUENCE</scope>
    <source>
        <strain evidence="8">DSM 45354</strain>
    </source>
</reference>
<dbReference type="PANTHER" id="PTHR30294">
    <property type="entry name" value="MEMBRANE COMPONENT OF ABC TRANSPORTER YHHJ-RELATED"/>
    <property type="match status" value="1"/>
</dbReference>
<organism evidence="8 9">
    <name type="scientific">Actinopolymorpha pittospori</name>
    <dbReference type="NCBI Taxonomy" id="648752"/>
    <lineage>
        <taxon>Bacteria</taxon>
        <taxon>Bacillati</taxon>
        <taxon>Actinomycetota</taxon>
        <taxon>Actinomycetes</taxon>
        <taxon>Propionibacteriales</taxon>
        <taxon>Actinopolymorphaceae</taxon>
        <taxon>Actinopolymorpha</taxon>
    </lineage>
</organism>
<feature type="transmembrane region" description="Helical" evidence="6">
    <location>
        <begin position="353"/>
        <end position="373"/>
    </location>
</feature>
<dbReference type="Proteomes" id="UP000638648">
    <property type="component" value="Unassembled WGS sequence"/>
</dbReference>
<proteinExistence type="predicted"/>
<evidence type="ECO:0000256" key="6">
    <source>
        <dbReference type="SAM" id="Phobius"/>
    </source>
</evidence>
<keyword evidence="3 6" id="KW-0812">Transmembrane</keyword>
<sequence>MSAALSFPEATRTVARRELTERLRDKSFWVSTVITLVILGVVLFLPKIIGGDSTFKVAYAGTNADAVATAVQTRADELNVKLERTNYSDEAAARAAVSDGDLDAYVTADSVVVKEKLDDQLAVAVQGAHRDLTATERLQQAGLDPTAVQAAQTVAPLQVDALDPADPRAEQRGQIAFVGSIVLYGQLIGYCMWVAFGVVEEKASRVVELILSAIPTRALLAGKIIGIGLLGFLQLLLIAAFGLAVGNTTGMLDVNADLLVPVAFVFLWFILGYGFYSSVFAASAARVSRQEELQNVIGPANMLIMVSFFATFYVNSNPDTLIARLLSIIPPFSALCAPIRMASGDAPAWEIGLALVLMLAAIGVLIIMGARIYEGAILRMGAKISLLDAWRGTRRRPAVPAEVTSS</sequence>
<dbReference type="InterPro" id="IPR013525">
    <property type="entry name" value="ABC2_TM"/>
</dbReference>
<protein>
    <submittedName>
        <fullName evidence="8">ABC-2 type transport system permease protein</fullName>
    </submittedName>
</protein>
<accession>A0A927N1N3</accession>
<dbReference type="PANTHER" id="PTHR30294:SF29">
    <property type="entry name" value="MULTIDRUG ABC TRANSPORTER PERMEASE YBHS-RELATED"/>
    <property type="match status" value="1"/>
</dbReference>
<gene>
    <name evidence="8" type="ORF">HEB94_007342</name>
</gene>
<keyword evidence="5 6" id="KW-0472">Membrane</keyword>
<feature type="transmembrane region" description="Helical" evidence="6">
    <location>
        <begin position="296"/>
        <end position="314"/>
    </location>
</feature>
<keyword evidence="2" id="KW-1003">Cell membrane</keyword>
<evidence type="ECO:0000256" key="2">
    <source>
        <dbReference type="ARBA" id="ARBA00022475"/>
    </source>
</evidence>
<name>A0A927N1N3_9ACTN</name>
<dbReference type="EMBL" id="JADBEM010000001">
    <property type="protein sequence ID" value="MBE1610494.1"/>
    <property type="molecule type" value="Genomic_DNA"/>
</dbReference>
<evidence type="ECO:0000256" key="1">
    <source>
        <dbReference type="ARBA" id="ARBA00004651"/>
    </source>
</evidence>
<keyword evidence="9" id="KW-1185">Reference proteome</keyword>
<dbReference type="Pfam" id="PF12698">
    <property type="entry name" value="ABC2_membrane_3"/>
    <property type="match status" value="1"/>
</dbReference>
<evidence type="ECO:0000256" key="5">
    <source>
        <dbReference type="ARBA" id="ARBA00023136"/>
    </source>
</evidence>
<feature type="transmembrane region" description="Helical" evidence="6">
    <location>
        <begin position="175"/>
        <end position="199"/>
    </location>
</feature>
<keyword evidence="4 6" id="KW-1133">Transmembrane helix</keyword>
<feature type="transmembrane region" description="Helical" evidence="6">
    <location>
        <begin position="258"/>
        <end position="276"/>
    </location>
</feature>
<evidence type="ECO:0000313" key="9">
    <source>
        <dbReference type="Proteomes" id="UP000638648"/>
    </source>
</evidence>
<evidence type="ECO:0000256" key="4">
    <source>
        <dbReference type="ARBA" id="ARBA00022989"/>
    </source>
</evidence>
<dbReference type="AlphaFoldDB" id="A0A927N1N3"/>
<comment type="subcellular location">
    <subcellularLocation>
        <location evidence="1">Cell membrane</location>
        <topology evidence="1">Multi-pass membrane protein</topology>
    </subcellularLocation>
</comment>
<evidence type="ECO:0000259" key="7">
    <source>
        <dbReference type="Pfam" id="PF12698"/>
    </source>
</evidence>
<feature type="transmembrane region" description="Helical" evidence="6">
    <location>
        <begin position="28"/>
        <end position="46"/>
    </location>
</feature>
<dbReference type="RefSeq" id="WP_192753854.1">
    <property type="nucleotide sequence ID" value="NZ_BAABJL010000095.1"/>
</dbReference>
<feature type="domain" description="ABC-2 type transporter transmembrane" evidence="7">
    <location>
        <begin position="26"/>
        <end position="370"/>
    </location>
</feature>
<comment type="caution">
    <text evidence="8">The sequence shown here is derived from an EMBL/GenBank/DDBJ whole genome shotgun (WGS) entry which is preliminary data.</text>
</comment>
<evidence type="ECO:0000256" key="3">
    <source>
        <dbReference type="ARBA" id="ARBA00022692"/>
    </source>
</evidence>
<feature type="transmembrane region" description="Helical" evidence="6">
    <location>
        <begin position="219"/>
        <end position="246"/>
    </location>
</feature>
<evidence type="ECO:0000313" key="8">
    <source>
        <dbReference type="EMBL" id="MBE1610494.1"/>
    </source>
</evidence>
<dbReference type="GO" id="GO:0005886">
    <property type="term" value="C:plasma membrane"/>
    <property type="evidence" value="ECO:0007669"/>
    <property type="project" value="UniProtKB-SubCell"/>
</dbReference>
<dbReference type="GO" id="GO:0140359">
    <property type="term" value="F:ABC-type transporter activity"/>
    <property type="evidence" value="ECO:0007669"/>
    <property type="project" value="InterPro"/>
</dbReference>